<dbReference type="Proteomes" id="UP000001312">
    <property type="component" value="Unassembled WGS sequence"/>
</dbReference>
<proteinExistence type="predicted"/>
<dbReference type="EMBL" id="CH476632">
    <property type="protein sequence ID" value="EDN92843.1"/>
    <property type="molecule type" value="Genomic_DNA"/>
</dbReference>
<keyword evidence="2" id="KW-1185">Reference proteome</keyword>
<evidence type="ECO:0000313" key="1">
    <source>
        <dbReference type="EMBL" id="EDN92843.1"/>
    </source>
</evidence>
<dbReference type="InParanoid" id="A7ETQ1"/>
<dbReference type="AlphaFoldDB" id="A7ETQ1"/>
<name>A7ETQ1_SCLS1</name>
<dbReference type="RefSeq" id="XP_001589944.1">
    <property type="nucleotide sequence ID" value="XM_001589894.1"/>
</dbReference>
<gene>
    <name evidence="1" type="ORF">SS1G_08708</name>
</gene>
<accession>A7ETQ1</accession>
<dbReference type="KEGG" id="ssl:SS1G_08708"/>
<sequence length="98" mass="11090">MFSRQNRGSFRVVTIRYSKKPSILGISAKFQRKRAGNFLGKGCEKANKIPVATGTTPEYGRVRIPSMFSDDIKAISFVHFSEETRMIAELGGRFRRDS</sequence>
<reference evidence="2" key="1">
    <citation type="journal article" date="2011" name="PLoS Genet.">
        <title>Genomic analysis of the necrotrophic fungal pathogens Sclerotinia sclerotiorum and Botrytis cinerea.</title>
        <authorList>
            <person name="Amselem J."/>
            <person name="Cuomo C.A."/>
            <person name="van Kan J.A."/>
            <person name="Viaud M."/>
            <person name="Benito E.P."/>
            <person name="Couloux A."/>
            <person name="Coutinho P.M."/>
            <person name="de Vries R.P."/>
            <person name="Dyer P.S."/>
            <person name="Fillinger S."/>
            <person name="Fournier E."/>
            <person name="Gout L."/>
            <person name="Hahn M."/>
            <person name="Kohn L."/>
            <person name="Lapalu N."/>
            <person name="Plummer K.M."/>
            <person name="Pradier J.M."/>
            <person name="Quevillon E."/>
            <person name="Sharon A."/>
            <person name="Simon A."/>
            <person name="ten Have A."/>
            <person name="Tudzynski B."/>
            <person name="Tudzynski P."/>
            <person name="Wincker P."/>
            <person name="Andrew M."/>
            <person name="Anthouard V."/>
            <person name="Beever R.E."/>
            <person name="Beffa R."/>
            <person name="Benoit I."/>
            <person name="Bouzid O."/>
            <person name="Brault B."/>
            <person name="Chen Z."/>
            <person name="Choquer M."/>
            <person name="Collemare J."/>
            <person name="Cotton P."/>
            <person name="Danchin E.G."/>
            <person name="Da Silva C."/>
            <person name="Gautier A."/>
            <person name="Giraud C."/>
            <person name="Giraud T."/>
            <person name="Gonzalez C."/>
            <person name="Grossetete S."/>
            <person name="Guldener U."/>
            <person name="Henrissat B."/>
            <person name="Howlett B.J."/>
            <person name="Kodira C."/>
            <person name="Kretschmer M."/>
            <person name="Lappartient A."/>
            <person name="Leroch M."/>
            <person name="Levis C."/>
            <person name="Mauceli E."/>
            <person name="Neuveglise C."/>
            <person name="Oeser B."/>
            <person name="Pearson M."/>
            <person name="Poulain J."/>
            <person name="Poussereau N."/>
            <person name="Quesneville H."/>
            <person name="Rascle C."/>
            <person name="Schumacher J."/>
            <person name="Segurens B."/>
            <person name="Sexton A."/>
            <person name="Silva E."/>
            <person name="Sirven C."/>
            <person name="Soanes D.M."/>
            <person name="Talbot N.J."/>
            <person name="Templeton M."/>
            <person name="Yandava C."/>
            <person name="Yarden O."/>
            <person name="Zeng Q."/>
            <person name="Rollins J.A."/>
            <person name="Lebrun M.H."/>
            <person name="Dickman M."/>
        </authorList>
    </citation>
    <scope>NUCLEOTIDE SEQUENCE [LARGE SCALE GENOMIC DNA]</scope>
    <source>
        <strain evidence="2">ATCC 18683 / 1980 / Ss-1</strain>
    </source>
</reference>
<organism evidence="1 2">
    <name type="scientific">Sclerotinia sclerotiorum (strain ATCC 18683 / 1980 / Ss-1)</name>
    <name type="common">White mold</name>
    <name type="synonym">Whetzelinia sclerotiorum</name>
    <dbReference type="NCBI Taxonomy" id="665079"/>
    <lineage>
        <taxon>Eukaryota</taxon>
        <taxon>Fungi</taxon>
        <taxon>Dikarya</taxon>
        <taxon>Ascomycota</taxon>
        <taxon>Pezizomycotina</taxon>
        <taxon>Leotiomycetes</taxon>
        <taxon>Helotiales</taxon>
        <taxon>Sclerotiniaceae</taxon>
        <taxon>Sclerotinia</taxon>
    </lineage>
</organism>
<protein>
    <submittedName>
        <fullName evidence="1">Uncharacterized protein</fullName>
    </submittedName>
</protein>
<evidence type="ECO:0000313" key="2">
    <source>
        <dbReference type="Proteomes" id="UP000001312"/>
    </source>
</evidence>
<dbReference type="GeneID" id="5486108"/>